<evidence type="ECO:0000313" key="3">
    <source>
        <dbReference type="Proteomes" id="UP000003704"/>
    </source>
</evidence>
<reference evidence="2 3" key="1">
    <citation type="journal article" date="2012" name="J. Bacteriol.">
        <title>Genome Sequence of n-Alkane-Degrading Hydrocarboniphaga effusa Strain AP103T (ATCC BAA-332T).</title>
        <authorList>
            <person name="Chang H.K."/>
            <person name="Zylstra G.J."/>
            <person name="Chae J.C."/>
        </authorList>
    </citation>
    <scope>NUCLEOTIDE SEQUENCE [LARGE SCALE GENOMIC DNA]</scope>
    <source>
        <strain evidence="2 3">AP103</strain>
    </source>
</reference>
<dbReference type="PANTHER" id="PTHR43802">
    <property type="entry name" value="ENOYL-COA HYDRATASE"/>
    <property type="match status" value="1"/>
</dbReference>
<dbReference type="PANTHER" id="PTHR43802:SF1">
    <property type="entry name" value="IP11341P-RELATED"/>
    <property type="match status" value="1"/>
</dbReference>
<protein>
    <recommendedName>
        <fullName evidence="4">Enoyl-CoA hydratase</fullName>
    </recommendedName>
</protein>
<proteinExistence type="inferred from homology"/>
<comment type="similarity">
    <text evidence="1">Belongs to the enoyl-CoA hydratase/isomerase family.</text>
</comment>
<dbReference type="Proteomes" id="UP000003704">
    <property type="component" value="Unassembled WGS sequence"/>
</dbReference>
<comment type="caution">
    <text evidence="2">The sequence shown here is derived from an EMBL/GenBank/DDBJ whole genome shotgun (WGS) entry which is preliminary data.</text>
</comment>
<dbReference type="Gene3D" id="3.90.226.10">
    <property type="entry name" value="2-enoyl-CoA Hydratase, Chain A, domain 1"/>
    <property type="match status" value="1"/>
</dbReference>
<dbReference type="AlphaFoldDB" id="I8I3N7"/>
<dbReference type="EMBL" id="AKGD01000001">
    <property type="protein sequence ID" value="EIT70696.1"/>
    <property type="molecule type" value="Genomic_DNA"/>
</dbReference>
<dbReference type="GO" id="GO:0003824">
    <property type="term" value="F:catalytic activity"/>
    <property type="evidence" value="ECO:0007669"/>
    <property type="project" value="UniProtKB-ARBA"/>
</dbReference>
<accession>I8I3N7</accession>
<dbReference type="STRING" id="1172194.WQQ_08330"/>
<dbReference type="RefSeq" id="WP_007183789.1">
    <property type="nucleotide sequence ID" value="NZ_AKGD01000001.1"/>
</dbReference>
<gene>
    <name evidence="2" type="ORF">WQQ_08330</name>
</gene>
<dbReference type="Gene3D" id="1.10.12.10">
    <property type="entry name" value="Lyase 2-enoyl-coa Hydratase, Chain A, domain 2"/>
    <property type="match status" value="1"/>
</dbReference>
<dbReference type="PATRIC" id="fig|1172194.4.peg.798"/>
<dbReference type="CDD" id="cd06558">
    <property type="entry name" value="crotonase-like"/>
    <property type="match status" value="1"/>
</dbReference>
<name>I8I3N7_9GAMM</name>
<sequence>MSAEPAALKFERNGSIARLVLDRPAAGNAIDLDMAAALLDAAQRCEADASIRCVMLTGAGRMFCAGGDITAFSAAGEAIPEFLRELATTLHEALMQLARMRKPLITVVNGPAAGAGLSLALIGDLVLAARSAHFSAAYGSLGLTPDGGMSWWLPRVVGLRRAQEIILTGRRVGAEEAAALGLATLVVDDAALAEQAQAYAQRLAQAPTAAIGAARRLLIEGATRSLGDQLDAEVESIVTAGASAECREGVAAFLQKRKPDFIGSR</sequence>
<evidence type="ECO:0000313" key="2">
    <source>
        <dbReference type="EMBL" id="EIT70696.1"/>
    </source>
</evidence>
<dbReference type="InterPro" id="IPR001753">
    <property type="entry name" value="Enoyl-CoA_hydra/iso"/>
</dbReference>
<keyword evidence="3" id="KW-1185">Reference proteome</keyword>
<dbReference type="SUPFAM" id="SSF52096">
    <property type="entry name" value="ClpP/crotonase"/>
    <property type="match status" value="1"/>
</dbReference>
<organism evidence="2 3">
    <name type="scientific">Hydrocarboniphaga effusa AP103</name>
    <dbReference type="NCBI Taxonomy" id="1172194"/>
    <lineage>
        <taxon>Bacteria</taxon>
        <taxon>Pseudomonadati</taxon>
        <taxon>Pseudomonadota</taxon>
        <taxon>Gammaproteobacteria</taxon>
        <taxon>Nevskiales</taxon>
        <taxon>Nevskiaceae</taxon>
        <taxon>Hydrocarboniphaga</taxon>
    </lineage>
</organism>
<dbReference type="InterPro" id="IPR029045">
    <property type="entry name" value="ClpP/crotonase-like_dom_sf"/>
</dbReference>
<dbReference type="InterPro" id="IPR014748">
    <property type="entry name" value="Enoyl-CoA_hydra_C"/>
</dbReference>
<evidence type="ECO:0008006" key="4">
    <source>
        <dbReference type="Google" id="ProtNLM"/>
    </source>
</evidence>
<evidence type="ECO:0000256" key="1">
    <source>
        <dbReference type="ARBA" id="ARBA00005254"/>
    </source>
</evidence>
<dbReference type="OrthoDB" id="9777711at2"/>
<dbReference type="Pfam" id="PF00378">
    <property type="entry name" value="ECH_1"/>
    <property type="match status" value="1"/>
</dbReference>